<evidence type="ECO:0000313" key="3">
    <source>
        <dbReference type="Proteomes" id="UP000276133"/>
    </source>
</evidence>
<comment type="caution">
    <text evidence="2">The sequence shown here is derived from an EMBL/GenBank/DDBJ whole genome shotgun (WGS) entry which is preliminary data.</text>
</comment>
<evidence type="ECO:0000256" key="1">
    <source>
        <dbReference type="SAM" id="MobiDB-lite"/>
    </source>
</evidence>
<proteinExistence type="predicted"/>
<dbReference type="AlphaFoldDB" id="A0A3M7SKW5"/>
<reference evidence="2 3" key="1">
    <citation type="journal article" date="2018" name="Sci. Rep.">
        <title>Genomic signatures of local adaptation to the degree of environmental predictability in rotifers.</title>
        <authorList>
            <person name="Franch-Gras L."/>
            <person name="Hahn C."/>
            <person name="Garcia-Roger E.M."/>
            <person name="Carmona M.J."/>
            <person name="Serra M."/>
            <person name="Gomez A."/>
        </authorList>
    </citation>
    <scope>NUCLEOTIDE SEQUENCE [LARGE SCALE GENOMIC DNA]</scope>
    <source>
        <strain evidence="2">HYR1</strain>
    </source>
</reference>
<feature type="region of interest" description="Disordered" evidence="1">
    <location>
        <begin position="61"/>
        <end position="100"/>
    </location>
</feature>
<organism evidence="2 3">
    <name type="scientific">Brachionus plicatilis</name>
    <name type="common">Marine rotifer</name>
    <name type="synonym">Brachionus muelleri</name>
    <dbReference type="NCBI Taxonomy" id="10195"/>
    <lineage>
        <taxon>Eukaryota</taxon>
        <taxon>Metazoa</taxon>
        <taxon>Spiralia</taxon>
        <taxon>Gnathifera</taxon>
        <taxon>Rotifera</taxon>
        <taxon>Eurotatoria</taxon>
        <taxon>Monogononta</taxon>
        <taxon>Pseudotrocha</taxon>
        <taxon>Ploima</taxon>
        <taxon>Brachionidae</taxon>
        <taxon>Brachionus</taxon>
    </lineage>
</organism>
<protein>
    <submittedName>
        <fullName evidence="2">Uncharacterized protein</fullName>
    </submittedName>
</protein>
<evidence type="ECO:0000313" key="2">
    <source>
        <dbReference type="EMBL" id="RNA36247.1"/>
    </source>
</evidence>
<name>A0A3M7SKW5_BRAPC</name>
<keyword evidence="3" id="KW-1185">Reference proteome</keyword>
<gene>
    <name evidence="2" type="ORF">BpHYR1_049144</name>
</gene>
<dbReference type="EMBL" id="REGN01001210">
    <property type="protein sequence ID" value="RNA36247.1"/>
    <property type="molecule type" value="Genomic_DNA"/>
</dbReference>
<dbReference type="Proteomes" id="UP000276133">
    <property type="component" value="Unassembled WGS sequence"/>
</dbReference>
<sequence>MRQIIRLKNTSFNIVLNFEFYYLMPKSESSLSKKDVYFPRLKSELKDIVFIGNEHNLKRNQPISLSKRNQKTKKNKESQNFDLRISRLSSNNEALGQKLK</sequence>
<accession>A0A3M7SKW5</accession>